<dbReference type="InterPro" id="IPR011566">
    <property type="entry name" value="Ubq_synth_Coq7"/>
</dbReference>
<dbReference type="AlphaFoldDB" id="A0A7C9HMN9"/>
<proteinExistence type="predicted"/>
<keyword evidence="7 8" id="KW-0472">Membrane</keyword>
<name>A0A7C9HMN9_9GAMM</name>
<keyword evidence="10" id="KW-1185">Reference proteome</keyword>
<evidence type="ECO:0000256" key="7">
    <source>
        <dbReference type="ARBA" id="ARBA00023136"/>
    </source>
</evidence>
<evidence type="ECO:0000256" key="5">
    <source>
        <dbReference type="ARBA" id="ARBA00023004"/>
    </source>
</evidence>
<dbReference type="EMBL" id="WOXT01000002">
    <property type="protein sequence ID" value="MUV14675.1"/>
    <property type="molecule type" value="Genomic_DNA"/>
</dbReference>
<evidence type="ECO:0000256" key="4">
    <source>
        <dbReference type="ARBA" id="ARBA00023002"/>
    </source>
</evidence>
<evidence type="ECO:0000256" key="2">
    <source>
        <dbReference type="ARBA" id="ARBA00022688"/>
    </source>
</evidence>
<dbReference type="PANTHER" id="PTHR11237">
    <property type="entry name" value="COENZYME Q10 BIOSYNTHESIS PROTEIN 7"/>
    <property type="match status" value="1"/>
</dbReference>
<evidence type="ECO:0000256" key="8">
    <source>
        <dbReference type="SAM" id="Phobius"/>
    </source>
</evidence>
<keyword evidence="8" id="KW-0812">Transmembrane</keyword>
<protein>
    <submittedName>
        <fullName evidence="9">Demethoxyubiquinone hydroxylase family protein</fullName>
    </submittedName>
</protein>
<evidence type="ECO:0000256" key="3">
    <source>
        <dbReference type="ARBA" id="ARBA00022723"/>
    </source>
</evidence>
<dbReference type="SUPFAM" id="SSF47240">
    <property type="entry name" value="Ferritin-like"/>
    <property type="match status" value="1"/>
</dbReference>
<evidence type="ECO:0000313" key="10">
    <source>
        <dbReference type="Proteomes" id="UP000479692"/>
    </source>
</evidence>
<evidence type="ECO:0000256" key="1">
    <source>
        <dbReference type="ARBA" id="ARBA00004749"/>
    </source>
</evidence>
<reference evidence="9 10" key="1">
    <citation type="submission" date="2019-12" db="EMBL/GenBank/DDBJ databases">
        <authorList>
            <person name="Xu J."/>
        </authorList>
    </citation>
    <scope>NUCLEOTIDE SEQUENCE [LARGE SCALE GENOMIC DNA]</scope>
    <source>
        <strain evidence="9 10">HX-5-24</strain>
    </source>
</reference>
<feature type="transmembrane region" description="Helical" evidence="8">
    <location>
        <begin position="83"/>
        <end position="105"/>
    </location>
</feature>
<keyword evidence="5" id="KW-0408">Iron</keyword>
<comment type="pathway">
    <text evidence="1">Cofactor biosynthesis; ubiquinone biosynthesis.</text>
</comment>
<comment type="caution">
    <text evidence="9">The sequence shown here is derived from an EMBL/GenBank/DDBJ whole genome shotgun (WGS) entry which is preliminary data.</text>
</comment>
<dbReference type="Pfam" id="PF03232">
    <property type="entry name" value="COQ7"/>
    <property type="match status" value="1"/>
</dbReference>
<keyword evidence="6" id="KW-0503">Monooxygenase</keyword>
<dbReference type="PANTHER" id="PTHR11237:SF4">
    <property type="entry name" value="5-DEMETHOXYUBIQUINONE HYDROXYLASE, MITOCHONDRIAL"/>
    <property type="match status" value="1"/>
</dbReference>
<keyword evidence="9" id="KW-0830">Ubiquinone</keyword>
<evidence type="ECO:0000256" key="6">
    <source>
        <dbReference type="ARBA" id="ARBA00023033"/>
    </source>
</evidence>
<dbReference type="RefSeq" id="WP_156641964.1">
    <property type="nucleotide sequence ID" value="NZ_WOXT01000002.1"/>
</dbReference>
<sequence length="182" mass="20209">MTILSTRRAAFGAPIPEGDRILRVNHAGEHGAICIYTGQLLLARLTARSLLAELREFRQHERRHRDIFAAELRKRGRRRCRSYWLCGIGGFVLGAVTAAFGASAIRATTVAVESVVLRHLDAQMETLRDTDPAACVAIAAIVEEERMHHDASDTGVVAFWRRVLMPIVSTATEGVIWMGMKF</sequence>
<accession>A0A7C9HMN9</accession>
<dbReference type="GO" id="GO:0046872">
    <property type="term" value="F:metal ion binding"/>
    <property type="evidence" value="ECO:0007669"/>
    <property type="project" value="UniProtKB-KW"/>
</dbReference>
<keyword evidence="8" id="KW-1133">Transmembrane helix</keyword>
<gene>
    <name evidence="9" type="ORF">GN331_10710</name>
</gene>
<organism evidence="9 10">
    <name type="scientific">Noviluteimonas gilva</name>
    <dbReference type="NCBI Taxonomy" id="2682097"/>
    <lineage>
        <taxon>Bacteria</taxon>
        <taxon>Pseudomonadati</taxon>
        <taxon>Pseudomonadota</taxon>
        <taxon>Gammaproteobacteria</taxon>
        <taxon>Lysobacterales</taxon>
        <taxon>Lysobacteraceae</taxon>
        <taxon>Noviluteimonas</taxon>
    </lineage>
</organism>
<dbReference type="InterPro" id="IPR009078">
    <property type="entry name" value="Ferritin-like_SF"/>
</dbReference>
<dbReference type="GO" id="GO:0006744">
    <property type="term" value="P:ubiquinone biosynthetic process"/>
    <property type="evidence" value="ECO:0007669"/>
    <property type="project" value="UniProtKB-KW"/>
</dbReference>
<keyword evidence="3" id="KW-0479">Metal-binding</keyword>
<dbReference type="GO" id="GO:0008682">
    <property type="term" value="F:3-demethoxyubiquinol 3-hydroxylase activity"/>
    <property type="evidence" value="ECO:0007669"/>
    <property type="project" value="TreeGrafter"/>
</dbReference>
<keyword evidence="2" id="KW-0831">Ubiquinone biosynthesis</keyword>
<evidence type="ECO:0000313" key="9">
    <source>
        <dbReference type="EMBL" id="MUV14675.1"/>
    </source>
</evidence>
<dbReference type="Proteomes" id="UP000479692">
    <property type="component" value="Unassembled WGS sequence"/>
</dbReference>
<keyword evidence="4" id="KW-0560">Oxidoreductase</keyword>